<evidence type="ECO:0000313" key="2">
    <source>
        <dbReference type="EMBL" id="OAE24928.1"/>
    </source>
</evidence>
<evidence type="ECO:0000313" key="3">
    <source>
        <dbReference type="Proteomes" id="UP000077202"/>
    </source>
</evidence>
<feature type="region of interest" description="Disordered" evidence="1">
    <location>
        <begin position="52"/>
        <end position="76"/>
    </location>
</feature>
<protein>
    <submittedName>
        <fullName evidence="2">Uncharacterized protein</fullName>
    </submittedName>
</protein>
<reference evidence="2" key="1">
    <citation type="submission" date="2016-03" db="EMBL/GenBank/DDBJ databases">
        <title>Mechanisms controlling the formation of the plant cell surface in tip-growing cells are functionally conserved among land plants.</title>
        <authorList>
            <person name="Honkanen S."/>
            <person name="Jones V.A."/>
            <person name="Morieri G."/>
            <person name="Champion C."/>
            <person name="Hetherington A.J."/>
            <person name="Kelly S."/>
            <person name="Saint-Marcoux D."/>
            <person name="Proust H."/>
            <person name="Prescott H."/>
            <person name="Dolan L."/>
        </authorList>
    </citation>
    <scope>NUCLEOTIDE SEQUENCE [LARGE SCALE GENOMIC DNA]</scope>
    <source>
        <tissue evidence="2">Whole gametophyte</tissue>
    </source>
</reference>
<evidence type="ECO:0000256" key="1">
    <source>
        <dbReference type="SAM" id="MobiDB-lite"/>
    </source>
</evidence>
<accession>A0A176VVU0</accession>
<feature type="compositionally biased region" description="Basic and acidic residues" evidence="1">
    <location>
        <begin position="62"/>
        <end position="76"/>
    </location>
</feature>
<dbReference type="EMBL" id="LVLJ01002458">
    <property type="protein sequence ID" value="OAE24928.1"/>
    <property type="molecule type" value="Genomic_DNA"/>
</dbReference>
<dbReference type="AlphaFoldDB" id="A0A176VVU0"/>
<dbReference type="Proteomes" id="UP000077202">
    <property type="component" value="Unassembled WGS sequence"/>
</dbReference>
<proteinExistence type="predicted"/>
<gene>
    <name evidence="2" type="ORF">AXG93_2931s1730</name>
</gene>
<name>A0A176VVU0_MARPO</name>
<organism evidence="2 3">
    <name type="scientific">Marchantia polymorpha subsp. ruderalis</name>
    <dbReference type="NCBI Taxonomy" id="1480154"/>
    <lineage>
        <taxon>Eukaryota</taxon>
        <taxon>Viridiplantae</taxon>
        <taxon>Streptophyta</taxon>
        <taxon>Embryophyta</taxon>
        <taxon>Marchantiophyta</taxon>
        <taxon>Marchantiopsida</taxon>
        <taxon>Marchantiidae</taxon>
        <taxon>Marchantiales</taxon>
        <taxon>Marchantiaceae</taxon>
        <taxon>Marchantia</taxon>
    </lineage>
</organism>
<sequence length="76" mass="8131">MIAHGFKAVGEAGDGLLRDAVVLGIEARGHFLGCRQEDGVFRAHAARRRAFAPGGTGTMARADSREDLESARLKPR</sequence>
<keyword evidence="3" id="KW-1185">Reference proteome</keyword>
<comment type="caution">
    <text evidence="2">The sequence shown here is derived from an EMBL/GenBank/DDBJ whole genome shotgun (WGS) entry which is preliminary data.</text>
</comment>